<evidence type="ECO:0000313" key="2">
    <source>
        <dbReference type="Proteomes" id="UP000175679"/>
    </source>
</evidence>
<organism evidence="1 2">
    <name type="scientific">Wolbachia pipientis</name>
    <dbReference type="NCBI Taxonomy" id="955"/>
    <lineage>
        <taxon>Bacteria</taxon>
        <taxon>Pseudomonadati</taxon>
        <taxon>Pseudomonadota</taxon>
        <taxon>Alphaproteobacteria</taxon>
        <taxon>Rickettsiales</taxon>
        <taxon>Anaplasmataceae</taxon>
        <taxon>Wolbachieae</taxon>
        <taxon>Wolbachia</taxon>
    </lineage>
</organism>
<dbReference type="AlphaFoldDB" id="A0A1E7QLC2"/>
<protein>
    <submittedName>
        <fullName evidence="1">Uncharacterized protein</fullName>
    </submittedName>
</protein>
<keyword evidence="2" id="KW-1185">Reference proteome</keyword>
<name>A0A1E7QLC2_WOLPI</name>
<accession>A0A1E7QLC2</accession>
<comment type="caution">
    <text evidence="1">The sequence shown here is derived from an EMBL/GenBank/DDBJ whole genome shotgun (WGS) entry which is preliminary data.</text>
</comment>
<evidence type="ECO:0000313" key="1">
    <source>
        <dbReference type="EMBL" id="OEY87014.1"/>
    </source>
</evidence>
<reference evidence="1 2" key="1">
    <citation type="submission" date="2016-09" db="EMBL/GenBank/DDBJ databases">
        <title>Genomic evidence for plant-parasitic nematodes as the earliest Wolbachia hosts.</title>
        <authorList>
            <person name="Brown A.M."/>
            <person name="Wasala S.K."/>
            <person name="Howe D.K."/>
            <person name="Peetz A.B."/>
            <person name="Zasada I.A."/>
            <person name="Denver D.R."/>
        </authorList>
    </citation>
    <scope>NUCLEOTIDE SEQUENCE [LARGE SCALE GENOMIC DNA]</scope>
    <source>
        <strain evidence="2">wPpe</strain>
    </source>
</reference>
<gene>
    <name evidence="1" type="ORF">BIY23_00795</name>
</gene>
<dbReference type="EMBL" id="MJMG01000001">
    <property type="protein sequence ID" value="OEY87014.1"/>
    <property type="molecule type" value="Genomic_DNA"/>
</dbReference>
<sequence>MPDVKRSKSAKETLKYGCSFFKWLKCIVKNTAFAHLLRFGIPHFDTLQSPKKYQRKSKKLE</sequence>
<dbReference type="Proteomes" id="UP000175679">
    <property type="component" value="Unassembled WGS sequence"/>
</dbReference>
<proteinExistence type="predicted"/>